<evidence type="ECO:0000256" key="4">
    <source>
        <dbReference type="PIRSR" id="PIRSR603782-2"/>
    </source>
</evidence>
<dbReference type="Pfam" id="PF02630">
    <property type="entry name" value="SCO1-SenC"/>
    <property type="match status" value="1"/>
</dbReference>
<dbReference type="PROSITE" id="PS51352">
    <property type="entry name" value="THIOREDOXIN_2"/>
    <property type="match status" value="1"/>
</dbReference>
<comment type="similarity">
    <text evidence="1">Belongs to the SCO1/2 family.</text>
</comment>
<feature type="domain" description="Thioredoxin" evidence="5">
    <location>
        <begin position="34"/>
        <end position="201"/>
    </location>
</feature>
<organism evidence="6 7">
    <name type="scientific">Pseudidiomarina halophila</name>
    <dbReference type="NCBI Taxonomy" id="1449799"/>
    <lineage>
        <taxon>Bacteria</taxon>
        <taxon>Pseudomonadati</taxon>
        <taxon>Pseudomonadota</taxon>
        <taxon>Gammaproteobacteria</taxon>
        <taxon>Alteromonadales</taxon>
        <taxon>Idiomarinaceae</taxon>
        <taxon>Pseudidiomarina</taxon>
    </lineage>
</organism>
<dbReference type="GO" id="GO:0046872">
    <property type="term" value="F:metal ion binding"/>
    <property type="evidence" value="ECO:0007669"/>
    <property type="project" value="UniProtKB-KW"/>
</dbReference>
<evidence type="ECO:0000313" key="7">
    <source>
        <dbReference type="Proteomes" id="UP000287198"/>
    </source>
</evidence>
<keyword evidence="4" id="KW-1015">Disulfide bond</keyword>
<dbReference type="Gene3D" id="3.40.30.10">
    <property type="entry name" value="Glutaredoxin"/>
    <property type="match status" value="1"/>
</dbReference>
<evidence type="ECO:0000313" key="6">
    <source>
        <dbReference type="EMBL" id="RUO52885.1"/>
    </source>
</evidence>
<keyword evidence="7" id="KW-1185">Reference proteome</keyword>
<dbReference type="CDD" id="cd02968">
    <property type="entry name" value="SCO"/>
    <property type="match status" value="1"/>
</dbReference>
<keyword evidence="2 3" id="KW-0186">Copper</keyword>
<evidence type="ECO:0000256" key="1">
    <source>
        <dbReference type="ARBA" id="ARBA00010996"/>
    </source>
</evidence>
<dbReference type="PANTHER" id="PTHR12151:SF25">
    <property type="entry name" value="LINALOOL DEHYDRATASE_ISOMERASE DOMAIN-CONTAINING PROTEIN"/>
    <property type="match status" value="1"/>
</dbReference>
<evidence type="ECO:0000256" key="2">
    <source>
        <dbReference type="ARBA" id="ARBA00023008"/>
    </source>
</evidence>
<feature type="binding site" evidence="3">
    <location>
        <position position="76"/>
    </location>
    <ligand>
        <name>Cu cation</name>
        <dbReference type="ChEBI" id="CHEBI:23378"/>
    </ligand>
</feature>
<reference evidence="7" key="1">
    <citation type="journal article" date="2018" name="Front. Microbiol.">
        <title>Genome-Based Analysis Reveals the Taxonomy and Diversity of the Family Idiomarinaceae.</title>
        <authorList>
            <person name="Liu Y."/>
            <person name="Lai Q."/>
            <person name="Shao Z."/>
        </authorList>
    </citation>
    <scope>NUCLEOTIDE SEQUENCE [LARGE SCALE GENOMIC DNA]</scope>
    <source>
        <strain evidence="7">BH195</strain>
    </source>
</reference>
<proteinExistence type="inferred from homology"/>
<name>A0A432XVX0_9GAMM</name>
<sequence length="208" mass="23293">MQKLIFSVVAIIAVVAGVVIFNSLPQPKPQALVYNPPRQMEPFILEAHNGGPVTNADLTGQWTFLFTGYTSCPDICPTTMADFKKILPQLASVADRPVKVWMISVDPQRDTLQRLADYTTYFGTEFMGVRAEHKDLYPFVNGLGLMYSIPDEGEVDYLVNHSSAIVLVNPQGERHAIFKSSQTPGKLPTVDMQQMLEDFQLITQQYHD</sequence>
<dbReference type="SUPFAM" id="SSF52833">
    <property type="entry name" value="Thioredoxin-like"/>
    <property type="match status" value="1"/>
</dbReference>
<dbReference type="InterPro" id="IPR036249">
    <property type="entry name" value="Thioredoxin-like_sf"/>
</dbReference>
<dbReference type="AlphaFoldDB" id="A0A432XVX0"/>
<feature type="binding site" evidence="3">
    <location>
        <position position="72"/>
    </location>
    <ligand>
        <name>Cu cation</name>
        <dbReference type="ChEBI" id="CHEBI:23378"/>
    </ligand>
</feature>
<comment type="caution">
    <text evidence="6">The sequence shown here is derived from an EMBL/GenBank/DDBJ whole genome shotgun (WGS) entry which is preliminary data.</text>
</comment>
<feature type="disulfide bond" description="Redox-active" evidence="4">
    <location>
        <begin position="72"/>
        <end position="76"/>
    </location>
</feature>
<accession>A0A432XVX0</accession>
<gene>
    <name evidence="6" type="ORF">CWI69_07565</name>
</gene>
<dbReference type="OrthoDB" id="9790194at2"/>
<dbReference type="EMBL" id="PIPW01000002">
    <property type="protein sequence ID" value="RUO52885.1"/>
    <property type="molecule type" value="Genomic_DNA"/>
</dbReference>
<protein>
    <submittedName>
        <fullName evidence="6">SCO family protein</fullName>
    </submittedName>
</protein>
<dbReference type="RefSeq" id="WP_126763424.1">
    <property type="nucleotide sequence ID" value="NZ_JBHLTZ010000012.1"/>
</dbReference>
<dbReference type="InterPro" id="IPR003782">
    <property type="entry name" value="SCO1/SenC"/>
</dbReference>
<dbReference type="PANTHER" id="PTHR12151">
    <property type="entry name" value="ELECTRON TRANSPORT PROTIN SCO1/SENC FAMILY MEMBER"/>
    <property type="match status" value="1"/>
</dbReference>
<dbReference type="Proteomes" id="UP000287198">
    <property type="component" value="Unassembled WGS sequence"/>
</dbReference>
<evidence type="ECO:0000259" key="5">
    <source>
        <dbReference type="PROSITE" id="PS51352"/>
    </source>
</evidence>
<feature type="binding site" evidence="3">
    <location>
        <position position="161"/>
    </location>
    <ligand>
        <name>Cu cation</name>
        <dbReference type="ChEBI" id="CHEBI:23378"/>
    </ligand>
</feature>
<dbReference type="InterPro" id="IPR013766">
    <property type="entry name" value="Thioredoxin_domain"/>
</dbReference>
<keyword evidence="3" id="KW-0479">Metal-binding</keyword>
<evidence type="ECO:0000256" key="3">
    <source>
        <dbReference type="PIRSR" id="PIRSR603782-1"/>
    </source>
</evidence>